<accession>A0AAW9S122</accession>
<dbReference type="AlphaFoldDB" id="A0AAW9S122"/>
<dbReference type="PANTHER" id="PTHR10625">
    <property type="entry name" value="HISTONE DEACETYLASE HDAC1-RELATED"/>
    <property type="match status" value="1"/>
</dbReference>
<dbReference type="GO" id="GO:0016787">
    <property type="term" value="F:hydrolase activity"/>
    <property type="evidence" value="ECO:0007669"/>
    <property type="project" value="UniProtKB-KW"/>
</dbReference>
<dbReference type="Proteomes" id="UP001378188">
    <property type="component" value="Unassembled WGS sequence"/>
</dbReference>
<comment type="caution">
    <text evidence="7">The sequence shown here is derived from an EMBL/GenBank/DDBJ whole genome shotgun (WGS) entry which is preliminary data.</text>
</comment>
<dbReference type="InterPro" id="IPR023696">
    <property type="entry name" value="Ureohydrolase_dom_sf"/>
</dbReference>
<dbReference type="GO" id="GO:0040029">
    <property type="term" value="P:epigenetic regulation of gene expression"/>
    <property type="evidence" value="ECO:0007669"/>
    <property type="project" value="TreeGrafter"/>
</dbReference>
<dbReference type="PANTHER" id="PTHR10625:SF17">
    <property type="entry name" value="HISTONE DEACETYLASE 8"/>
    <property type="match status" value="1"/>
</dbReference>
<sequence length="343" mass="37947">MKTVYSDDHRLHAAKVELIDGTLKPAHEKPVRADIILSRVNEVGLGEVVEPEDFGIEPLGRIHDSRYLIFLETAWAMWQKTGRDWDALPLAWPVRGMRAIEPDEIDGKLSYFSFDAGAPITSGTWPAVRASANVGLTATRMVKDGERAAFGLCRPPGHHAAVDYCGGYCFLNNAAIAAQWLRDHGCDRVSVLDIDYHHGNGTQSIFYERADVQFLSLHADPRQEYPYFLGYSDEIGHGKGEGFNVNYPMEWGTGFEAWGQALSDACNEISYFGPDVVVVSLGVDTFEKDPISQFKLKSPDFLEIGRRIASLKRPTVFLMEGGYAVEEIGVNAVNVLTGFENAG</sequence>
<evidence type="ECO:0000256" key="1">
    <source>
        <dbReference type="ARBA" id="ARBA00001947"/>
    </source>
</evidence>
<protein>
    <submittedName>
        <fullName evidence="7">Histone deacetylase family protein</fullName>
    </submittedName>
</protein>
<evidence type="ECO:0000313" key="8">
    <source>
        <dbReference type="Proteomes" id="UP001378188"/>
    </source>
</evidence>
<keyword evidence="8" id="KW-1185">Reference proteome</keyword>
<dbReference type="InterPro" id="IPR037138">
    <property type="entry name" value="His_deacetylse_dom_sf"/>
</dbReference>
<reference evidence="7 8" key="1">
    <citation type="submission" date="2024-02" db="EMBL/GenBank/DDBJ databases">
        <title>Genome analysis and characterization of Microbaculum marinisediminis sp. nov., isolated from marine sediment.</title>
        <authorList>
            <person name="Du Z.-J."/>
            <person name="Ye Y.-Q."/>
            <person name="Zhang Z.-R."/>
            <person name="Yuan S.-M."/>
            <person name="Zhang X.-Y."/>
        </authorList>
    </citation>
    <scope>NUCLEOTIDE SEQUENCE [LARGE SCALE GENOMIC DNA]</scope>
    <source>
        <strain evidence="7 8">SDUM1044001</strain>
    </source>
</reference>
<evidence type="ECO:0000256" key="4">
    <source>
        <dbReference type="ARBA" id="ARBA00022801"/>
    </source>
</evidence>
<comment type="similarity">
    <text evidence="2">Belongs to the histone deacetylase family.</text>
</comment>
<organism evidence="7 8">
    <name type="scientific">Microbaculum marinum</name>
    <dbReference type="NCBI Taxonomy" id="1764581"/>
    <lineage>
        <taxon>Bacteria</taxon>
        <taxon>Pseudomonadati</taxon>
        <taxon>Pseudomonadota</taxon>
        <taxon>Alphaproteobacteria</taxon>
        <taxon>Hyphomicrobiales</taxon>
        <taxon>Tepidamorphaceae</taxon>
        <taxon>Microbaculum</taxon>
    </lineage>
</organism>
<comment type="cofactor">
    <cofactor evidence="1">
        <name>Zn(2+)</name>
        <dbReference type="ChEBI" id="CHEBI:29105"/>
    </cofactor>
</comment>
<evidence type="ECO:0000256" key="2">
    <source>
        <dbReference type="ARBA" id="ARBA00005947"/>
    </source>
</evidence>
<name>A0AAW9S122_9HYPH</name>
<dbReference type="CDD" id="cd10001">
    <property type="entry name" value="HDAC_classII_APAH"/>
    <property type="match status" value="1"/>
</dbReference>
<keyword evidence="4" id="KW-0378">Hydrolase</keyword>
<evidence type="ECO:0000256" key="3">
    <source>
        <dbReference type="ARBA" id="ARBA00022723"/>
    </source>
</evidence>
<feature type="domain" description="Histone deacetylase" evidence="6">
    <location>
        <begin position="28"/>
        <end position="336"/>
    </location>
</feature>
<dbReference type="InterPro" id="IPR000286">
    <property type="entry name" value="HDACs"/>
</dbReference>
<dbReference type="EMBL" id="JAZHOF010000014">
    <property type="protein sequence ID" value="MEJ8574875.1"/>
    <property type="molecule type" value="Genomic_DNA"/>
</dbReference>
<dbReference type="InterPro" id="IPR023801">
    <property type="entry name" value="His_deacetylse_dom"/>
</dbReference>
<dbReference type="Pfam" id="PF00850">
    <property type="entry name" value="Hist_deacetyl"/>
    <property type="match status" value="1"/>
</dbReference>
<dbReference type="RefSeq" id="WP_340332567.1">
    <property type="nucleotide sequence ID" value="NZ_JAZHOF010000014.1"/>
</dbReference>
<keyword evidence="3" id="KW-0479">Metal-binding</keyword>
<evidence type="ECO:0000259" key="6">
    <source>
        <dbReference type="Pfam" id="PF00850"/>
    </source>
</evidence>
<keyword evidence="5" id="KW-0862">Zinc</keyword>
<proteinExistence type="inferred from homology"/>
<dbReference type="SUPFAM" id="SSF52768">
    <property type="entry name" value="Arginase/deacetylase"/>
    <property type="match status" value="1"/>
</dbReference>
<dbReference type="PRINTS" id="PR01270">
    <property type="entry name" value="HDASUPER"/>
</dbReference>
<gene>
    <name evidence="7" type="ORF">V3328_25600</name>
</gene>
<dbReference type="GO" id="GO:0046872">
    <property type="term" value="F:metal ion binding"/>
    <property type="evidence" value="ECO:0007669"/>
    <property type="project" value="UniProtKB-KW"/>
</dbReference>
<dbReference type="GO" id="GO:0004407">
    <property type="term" value="F:histone deacetylase activity"/>
    <property type="evidence" value="ECO:0007669"/>
    <property type="project" value="TreeGrafter"/>
</dbReference>
<dbReference type="Gene3D" id="3.40.800.20">
    <property type="entry name" value="Histone deacetylase domain"/>
    <property type="match status" value="1"/>
</dbReference>
<evidence type="ECO:0000256" key="5">
    <source>
        <dbReference type="ARBA" id="ARBA00022833"/>
    </source>
</evidence>
<evidence type="ECO:0000313" key="7">
    <source>
        <dbReference type="EMBL" id="MEJ8574875.1"/>
    </source>
</evidence>